<proteinExistence type="predicted"/>
<name>A0ABN9HSU5_9NEOB</name>
<sequence>MSVLTEERSVLFTHRPFPFHCSTGSRCSTAVAANCGVGRVACARPLPRNAK</sequence>
<gene>
    <name evidence="1" type="ORF">SPARVUS_LOCUS16562644</name>
</gene>
<organism evidence="1 2">
    <name type="scientific">Staurois parvus</name>
    <dbReference type="NCBI Taxonomy" id="386267"/>
    <lineage>
        <taxon>Eukaryota</taxon>
        <taxon>Metazoa</taxon>
        <taxon>Chordata</taxon>
        <taxon>Craniata</taxon>
        <taxon>Vertebrata</taxon>
        <taxon>Euteleostomi</taxon>
        <taxon>Amphibia</taxon>
        <taxon>Batrachia</taxon>
        <taxon>Anura</taxon>
        <taxon>Neobatrachia</taxon>
        <taxon>Ranoidea</taxon>
        <taxon>Ranidae</taxon>
        <taxon>Staurois</taxon>
    </lineage>
</organism>
<dbReference type="Proteomes" id="UP001162483">
    <property type="component" value="Unassembled WGS sequence"/>
</dbReference>
<feature type="non-terminal residue" evidence="1">
    <location>
        <position position="51"/>
    </location>
</feature>
<protein>
    <submittedName>
        <fullName evidence="1">Uncharacterized protein</fullName>
    </submittedName>
</protein>
<comment type="caution">
    <text evidence="1">The sequence shown here is derived from an EMBL/GenBank/DDBJ whole genome shotgun (WGS) entry which is preliminary data.</text>
</comment>
<accession>A0ABN9HSU5</accession>
<dbReference type="EMBL" id="CATNWA010021791">
    <property type="protein sequence ID" value="CAI9623948.1"/>
    <property type="molecule type" value="Genomic_DNA"/>
</dbReference>
<reference evidence="1" key="1">
    <citation type="submission" date="2023-05" db="EMBL/GenBank/DDBJ databases">
        <authorList>
            <person name="Stuckert A."/>
        </authorList>
    </citation>
    <scope>NUCLEOTIDE SEQUENCE</scope>
</reference>
<keyword evidence="2" id="KW-1185">Reference proteome</keyword>
<evidence type="ECO:0000313" key="2">
    <source>
        <dbReference type="Proteomes" id="UP001162483"/>
    </source>
</evidence>
<evidence type="ECO:0000313" key="1">
    <source>
        <dbReference type="EMBL" id="CAI9623948.1"/>
    </source>
</evidence>